<comment type="similarity">
    <text evidence="1">Belongs to the short-chain dehydrogenases/reductases (SDR) family.</text>
</comment>
<evidence type="ECO:0000256" key="1">
    <source>
        <dbReference type="ARBA" id="ARBA00006484"/>
    </source>
</evidence>
<keyword evidence="4" id="KW-1185">Reference proteome</keyword>
<evidence type="ECO:0000256" key="2">
    <source>
        <dbReference type="ARBA" id="ARBA00023002"/>
    </source>
</evidence>
<proteinExistence type="inferred from homology"/>
<dbReference type="Gene3D" id="3.40.50.720">
    <property type="entry name" value="NAD(P)-binding Rossmann-like Domain"/>
    <property type="match status" value="1"/>
</dbReference>
<evidence type="ECO:0000313" key="3">
    <source>
        <dbReference type="EMBL" id="KAG1538496.1"/>
    </source>
</evidence>
<gene>
    <name evidence="3" type="ORF">G6F50_014657</name>
</gene>
<evidence type="ECO:0000313" key="4">
    <source>
        <dbReference type="Proteomes" id="UP000740926"/>
    </source>
</evidence>
<name>A0A9P6Y3E0_9FUNG</name>
<dbReference type="InterPro" id="IPR036291">
    <property type="entry name" value="NAD(P)-bd_dom_sf"/>
</dbReference>
<comment type="caution">
    <text evidence="3">The sequence shown here is derived from an EMBL/GenBank/DDBJ whole genome shotgun (WGS) entry which is preliminary data.</text>
</comment>
<dbReference type="Proteomes" id="UP000740926">
    <property type="component" value="Unassembled WGS sequence"/>
</dbReference>
<dbReference type="EMBL" id="JAANIU010007238">
    <property type="protein sequence ID" value="KAG1538496.1"/>
    <property type="molecule type" value="Genomic_DNA"/>
</dbReference>
<dbReference type="PANTHER" id="PTHR48107">
    <property type="entry name" value="NADPH-DEPENDENT ALDEHYDE REDUCTASE-LIKE PROTEIN, CHLOROPLASTIC-RELATED"/>
    <property type="match status" value="1"/>
</dbReference>
<dbReference type="PANTHER" id="PTHR48107:SF7">
    <property type="entry name" value="RE15974P"/>
    <property type="match status" value="1"/>
</dbReference>
<accession>A0A9P6Y3E0</accession>
<dbReference type="GO" id="GO:0016614">
    <property type="term" value="F:oxidoreductase activity, acting on CH-OH group of donors"/>
    <property type="evidence" value="ECO:0007669"/>
    <property type="project" value="UniProtKB-ARBA"/>
</dbReference>
<dbReference type="AlphaFoldDB" id="A0A9P6Y3E0"/>
<dbReference type="InterPro" id="IPR002347">
    <property type="entry name" value="SDR_fam"/>
</dbReference>
<dbReference type="SUPFAM" id="SSF51735">
    <property type="entry name" value="NAD(P)-binding Rossmann-fold domains"/>
    <property type="match status" value="1"/>
</dbReference>
<reference evidence="3 4" key="1">
    <citation type="journal article" date="2020" name="Microb. Genom.">
        <title>Genetic diversity of clinical and environmental Mucorales isolates obtained from an investigation of mucormycosis cases among solid organ transplant recipients.</title>
        <authorList>
            <person name="Nguyen M.H."/>
            <person name="Kaul D."/>
            <person name="Muto C."/>
            <person name="Cheng S.J."/>
            <person name="Richter R.A."/>
            <person name="Bruno V.M."/>
            <person name="Liu G."/>
            <person name="Beyhan S."/>
            <person name="Sundermann A.J."/>
            <person name="Mounaud S."/>
            <person name="Pasculle A.W."/>
            <person name="Nierman W.C."/>
            <person name="Driscoll E."/>
            <person name="Cumbie R."/>
            <person name="Clancy C.J."/>
            <person name="Dupont C.L."/>
        </authorList>
    </citation>
    <scope>NUCLEOTIDE SEQUENCE [LARGE SCALE GENOMIC DNA]</scope>
    <source>
        <strain evidence="3 4">GL24</strain>
    </source>
</reference>
<protein>
    <recommendedName>
        <fullName evidence="5">SDR family NAD(P)-dependent oxidoreductase</fullName>
    </recommendedName>
</protein>
<dbReference type="Pfam" id="PF00106">
    <property type="entry name" value="adh_short"/>
    <property type="match status" value="1"/>
</dbReference>
<sequence length="193" mass="19990">MAGQVGKEGVGYMEQINRRTDQMATPWHNAPLYGEQGPALEAGGFTFPPIALNKKTRKETAMIDDLKGRRILVTGSSTGIGAAVAVGYARLGAAVAVHYNASREQAEAVAAHIKAAGGVCNLVGGDPYSGVCSPDQFFWLRPFAGSQVARAHRTPLSNLFHIGAATHPGPGLGGGSGYLVAQHLAPRGGRSGT</sequence>
<evidence type="ECO:0008006" key="5">
    <source>
        <dbReference type="Google" id="ProtNLM"/>
    </source>
</evidence>
<organism evidence="3 4">
    <name type="scientific">Rhizopus delemar</name>
    <dbReference type="NCBI Taxonomy" id="936053"/>
    <lineage>
        <taxon>Eukaryota</taxon>
        <taxon>Fungi</taxon>
        <taxon>Fungi incertae sedis</taxon>
        <taxon>Mucoromycota</taxon>
        <taxon>Mucoromycotina</taxon>
        <taxon>Mucoromycetes</taxon>
        <taxon>Mucorales</taxon>
        <taxon>Mucorineae</taxon>
        <taxon>Rhizopodaceae</taxon>
        <taxon>Rhizopus</taxon>
    </lineage>
</organism>
<keyword evidence="2" id="KW-0560">Oxidoreductase</keyword>